<dbReference type="PANTHER" id="PTHR22604">
    <property type="entry name" value="OXIDOREDUCTASES"/>
    <property type="match status" value="1"/>
</dbReference>
<organism evidence="5 6">
    <name type="scientific">Pediococcus cellicola</name>
    <dbReference type="NCBI Taxonomy" id="319652"/>
    <lineage>
        <taxon>Bacteria</taxon>
        <taxon>Bacillati</taxon>
        <taxon>Bacillota</taxon>
        <taxon>Bacilli</taxon>
        <taxon>Lactobacillales</taxon>
        <taxon>Lactobacillaceae</taxon>
        <taxon>Pediococcus</taxon>
    </lineage>
</organism>
<name>A0A0R2ITF2_9LACO</name>
<dbReference type="Pfam" id="PF22725">
    <property type="entry name" value="GFO_IDH_MocA_C3"/>
    <property type="match status" value="1"/>
</dbReference>
<dbReference type="GO" id="GO:0016491">
    <property type="term" value="F:oxidoreductase activity"/>
    <property type="evidence" value="ECO:0007669"/>
    <property type="project" value="UniProtKB-KW"/>
</dbReference>
<dbReference type="Gene3D" id="3.30.360.10">
    <property type="entry name" value="Dihydrodipicolinate Reductase, domain 2"/>
    <property type="match status" value="1"/>
</dbReference>
<dbReference type="GO" id="GO:0000166">
    <property type="term" value="F:nucleotide binding"/>
    <property type="evidence" value="ECO:0007669"/>
    <property type="project" value="InterPro"/>
</dbReference>
<dbReference type="EMBL" id="JQBR01000008">
    <property type="protein sequence ID" value="KRN65516.1"/>
    <property type="molecule type" value="Genomic_DNA"/>
</dbReference>
<dbReference type="SUPFAM" id="SSF51735">
    <property type="entry name" value="NAD(P)-binding Rossmann-fold domains"/>
    <property type="match status" value="1"/>
</dbReference>
<protein>
    <submittedName>
        <fullName evidence="5">Oxidoreductase</fullName>
    </submittedName>
</protein>
<evidence type="ECO:0000313" key="6">
    <source>
        <dbReference type="Proteomes" id="UP000051568"/>
    </source>
</evidence>
<feature type="domain" description="Gfo/Idh/MocA-like oxidoreductase N-terminal" evidence="3">
    <location>
        <begin position="4"/>
        <end position="121"/>
    </location>
</feature>
<accession>A0A0R2ITF2</accession>
<proteinExistence type="inferred from homology"/>
<evidence type="ECO:0000259" key="3">
    <source>
        <dbReference type="Pfam" id="PF01408"/>
    </source>
</evidence>
<dbReference type="SUPFAM" id="SSF55347">
    <property type="entry name" value="Glyceraldehyde-3-phosphate dehydrogenase-like, C-terminal domain"/>
    <property type="match status" value="1"/>
</dbReference>
<dbReference type="PATRIC" id="fig|319652.3.peg.1824"/>
<evidence type="ECO:0000313" key="5">
    <source>
        <dbReference type="EMBL" id="KRN65516.1"/>
    </source>
</evidence>
<evidence type="ECO:0000256" key="1">
    <source>
        <dbReference type="ARBA" id="ARBA00010928"/>
    </source>
</evidence>
<dbReference type="Proteomes" id="UP000051568">
    <property type="component" value="Unassembled WGS sequence"/>
</dbReference>
<reference evidence="5 6" key="1">
    <citation type="journal article" date="2015" name="Genome Announc.">
        <title>Expanding the biotechnology potential of lactobacilli through comparative genomics of 213 strains and associated genera.</title>
        <authorList>
            <person name="Sun Z."/>
            <person name="Harris H.M."/>
            <person name="McCann A."/>
            <person name="Guo C."/>
            <person name="Argimon S."/>
            <person name="Zhang W."/>
            <person name="Yang X."/>
            <person name="Jeffery I.B."/>
            <person name="Cooney J.C."/>
            <person name="Kagawa T.F."/>
            <person name="Liu W."/>
            <person name="Song Y."/>
            <person name="Salvetti E."/>
            <person name="Wrobel A."/>
            <person name="Rasinkangas P."/>
            <person name="Parkhill J."/>
            <person name="Rea M.C."/>
            <person name="O'Sullivan O."/>
            <person name="Ritari J."/>
            <person name="Douillard F.P."/>
            <person name="Paul Ross R."/>
            <person name="Yang R."/>
            <person name="Briner A.E."/>
            <person name="Felis G.E."/>
            <person name="de Vos W.M."/>
            <person name="Barrangou R."/>
            <person name="Klaenhammer T.R."/>
            <person name="Caufield P.W."/>
            <person name="Cui Y."/>
            <person name="Zhang H."/>
            <person name="O'Toole P.W."/>
        </authorList>
    </citation>
    <scope>NUCLEOTIDE SEQUENCE [LARGE SCALE GENOMIC DNA]</scope>
    <source>
        <strain evidence="5 6">DSM 17757</strain>
    </source>
</reference>
<evidence type="ECO:0000256" key="2">
    <source>
        <dbReference type="ARBA" id="ARBA00023002"/>
    </source>
</evidence>
<feature type="domain" description="GFO/IDH/MocA-like oxidoreductase" evidence="4">
    <location>
        <begin position="134"/>
        <end position="236"/>
    </location>
</feature>
<dbReference type="AlphaFoldDB" id="A0A0R2ITF2"/>
<dbReference type="Gene3D" id="3.40.50.720">
    <property type="entry name" value="NAD(P)-binding Rossmann-like Domain"/>
    <property type="match status" value="1"/>
</dbReference>
<gene>
    <name evidence="5" type="ORF">IV80_GL001797</name>
</gene>
<keyword evidence="6" id="KW-1185">Reference proteome</keyword>
<dbReference type="RefSeq" id="WP_057751672.1">
    <property type="nucleotide sequence ID" value="NZ_BJVH01000008.1"/>
</dbReference>
<dbReference type="InterPro" id="IPR050984">
    <property type="entry name" value="Gfo/Idh/MocA_domain"/>
</dbReference>
<dbReference type="InterPro" id="IPR036291">
    <property type="entry name" value="NAD(P)-bd_dom_sf"/>
</dbReference>
<comment type="similarity">
    <text evidence="1">Belongs to the Gfo/Idh/MocA family.</text>
</comment>
<evidence type="ECO:0000259" key="4">
    <source>
        <dbReference type="Pfam" id="PF22725"/>
    </source>
</evidence>
<dbReference type="STRING" id="319652.IV80_GL001797"/>
<sequence length="330" mass="37215">MKIVNWGIVGLGKMANSFADDFPEMQEIYGCASYLGGKSHAKEFAKNHGIKKFYDNYEQMLADENIDVIYVATVTSAHYTCIKKALLANKHVMAEKAITLNSSELRELMNIAQKKHLILMEAQTIFHMPLFSLISQIANEKQLGRLRTIQVTWGSYIQHKHDPRLLGLDTGGGALLDIGVYAFSFARLFMSETPELIGTKMVKYKTGVDDQSSFLLDNCNNEQVTIALNLAARMPRLGLVVFENGFFTVENFARATTATFTDADLHSKMISAGDMSKAITYEVEDMKRAIITKKNPTLEMTRDVMTVMSKARKEWKLRFEGEKQPISRKN</sequence>
<dbReference type="InterPro" id="IPR000683">
    <property type="entry name" value="Gfo/Idh/MocA-like_OxRdtase_N"/>
</dbReference>
<comment type="caution">
    <text evidence="5">The sequence shown here is derived from an EMBL/GenBank/DDBJ whole genome shotgun (WGS) entry which is preliminary data.</text>
</comment>
<dbReference type="InterPro" id="IPR055170">
    <property type="entry name" value="GFO_IDH_MocA-like_dom"/>
</dbReference>
<dbReference type="Pfam" id="PF01408">
    <property type="entry name" value="GFO_IDH_MocA"/>
    <property type="match status" value="1"/>
</dbReference>
<dbReference type="PANTHER" id="PTHR22604:SF105">
    <property type="entry name" value="TRANS-1,2-DIHYDROBENZENE-1,2-DIOL DEHYDROGENASE"/>
    <property type="match status" value="1"/>
</dbReference>
<keyword evidence="2" id="KW-0560">Oxidoreductase</keyword>